<name>A0A915JLD8_ROMCU</name>
<reference evidence="3" key="1">
    <citation type="submission" date="2022-11" db="UniProtKB">
        <authorList>
            <consortium name="WormBaseParasite"/>
        </authorList>
    </citation>
    <scope>IDENTIFICATION</scope>
</reference>
<keyword evidence="2" id="KW-1185">Reference proteome</keyword>
<sequence length="98" mass="10980">MSLLQMKSLLLPFPDSSSSSSTDKSRTNLYLSKMLAGCPEGRAAILLLFLDEAAIAEEAVLLDSLFVVKTKTSMLAILFEGEFGRYFSHFRGHWDERM</sequence>
<dbReference type="Proteomes" id="UP000887565">
    <property type="component" value="Unplaced"/>
</dbReference>
<dbReference type="WBParaSite" id="nRc.2.0.1.t26990-RA">
    <property type="protein sequence ID" value="nRc.2.0.1.t26990-RA"/>
    <property type="gene ID" value="nRc.2.0.1.g26990"/>
</dbReference>
<accession>A0A915JLD8</accession>
<dbReference type="AlphaFoldDB" id="A0A915JLD8"/>
<protein>
    <submittedName>
        <fullName evidence="3">Uncharacterized protein</fullName>
    </submittedName>
</protein>
<organism evidence="2 3">
    <name type="scientific">Romanomermis culicivorax</name>
    <name type="common">Nematode worm</name>
    <dbReference type="NCBI Taxonomy" id="13658"/>
    <lineage>
        <taxon>Eukaryota</taxon>
        <taxon>Metazoa</taxon>
        <taxon>Ecdysozoa</taxon>
        <taxon>Nematoda</taxon>
        <taxon>Enoplea</taxon>
        <taxon>Dorylaimia</taxon>
        <taxon>Mermithida</taxon>
        <taxon>Mermithoidea</taxon>
        <taxon>Mermithidae</taxon>
        <taxon>Romanomermis</taxon>
    </lineage>
</organism>
<evidence type="ECO:0000313" key="2">
    <source>
        <dbReference type="Proteomes" id="UP000887565"/>
    </source>
</evidence>
<evidence type="ECO:0000313" key="3">
    <source>
        <dbReference type="WBParaSite" id="nRc.2.0.1.t26990-RA"/>
    </source>
</evidence>
<feature type="region of interest" description="Disordered" evidence="1">
    <location>
        <begin position="1"/>
        <end position="25"/>
    </location>
</feature>
<proteinExistence type="predicted"/>
<evidence type="ECO:0000256" key="1">
    <source>
        <dbReference type="SAM" id="MobiDB-lite"/>
    </source>
</evidence>